<dbReference type="InterPro" id="IPR049730">
    <property type="entry name" value="SNF2/RAD54-like_C"/>
</dbReference>
<dbReference type="EMBL" id="LR798281">
    <property type="protein sequence ID" value="CAB5220162.1"/>
    <property type="molecule type" value="Genomic_DNA"/>
</dbReference>
<keyword evidence="4" id="KW-0067">ATP-binding</keyword>
<dbReference type="CDD" id="cd18793">
    <property type="entry name" value="SF2_C_SNF"/>
    <property type="match status" value="1"/>
</dbReference>
<proteinExistence type="predicted"/>
<dbReference type="Pfam" id="PF00176">
    <property type="entry name" value="SNF2-rel_dom"/>
    <property type="match status" value="1"/>
</dbReference>
<dbReference type="InterPro" id="IPR027417">
    <property type="entry name" value="P-loop_NTPase"/>
</dbReference>
<feature type="domain" description="Helicase C-terminal" evidence="3">
    <location>
        <begin position="366"/>
        <end position="516"/>
    </location>
</feature>
<dbReference type="GO" id="GO:0016787">
    <property type="term" value="F:hydrolase activity"/>
    <property type="evidence" value="ECO:0007669"/>
    <property type="project" value="UniProtKB-KW"/>
</dbReference>
<dbReference type="PANTHER" id="PTHR10799">
    <property type="entry name" value="SNF2/RAD54 HELICASE FAMILY"/>
    <property type="match status" value="1"/>
</dbReference>
<gene>
    <name evidence="4" type="ORF">UFOVP232_68</name>
</gene>
<evidence type="ECO:0000256" key="1">
    <source>
        <dbReference type="ARBA" id="ARBA00022801"/>
    </source>
</evidence>
<organism evidence="4">
    <name type="scientific">uncultured Caudovirales phage</name>
    <dbReference type="NCBI Taxonomy" id="2100421"/>
    <lineage>
        <taxon>Viruses</taxon>
        <taxon>Duplodnaviria</taxon>
        <taxon>Heunggongvirae</taxon>
        <taxon>Uroviricota</taxon>
        <taxon>Caudoviricetes</taxon>
        <taxon>Peduoviridae</taxon>
        <taxon>Maltschvirus</taxon>
        <taxon>Maltschvirus maltsch</taxon>
    </lineage>
</organism>
<accession>A0A6J7WTZ0</accession>
<reference evidence="4" key="1">
    <citation type="submission" date="2020-05" db="EMBL/GenBank/DDBJ databases">
        <authorList>
            <person name="Chiriac C."/>
            <person name="Salcher M."/>
            <person name="Ghai R."/>
            <person name="Kavagutti S V."/>
        </authorList>
    </citation>
    <scope>NUCLEOTIDE SEQUENCE</scope>
</reference>
<evidence type="ECO:0000259" key="3">
    <source>
        <dbReference type="PROSITE" id="PS51194"/>
    </source>
</evidence>
<keyword evidence="1" id="KW-0378">Hydrolase</keyword>
<dbReference type="PROSITE" id="PS51194">
    <property type="entry name" value="HELICASE_CTER"/>
    <property type="match status" value="1"/>
</dbReference>
<evidence type="ECO:0000259" key="2">
    <source>
        <dbReference type="PROSITE" id="PS51192"/>
    </source>
</evidence>
<keyword evidence="4" id="KW-0547">Nucleotide-binding</keyword>
<dbReference type="PROSITE" id="PS51192">
    <property type="entry name" value="HELICASE_ATP_BIND_1"/>
    <property type="match status" value="1"/>
</dbReference>
<dbReference type="GO" id="GO:0005524">
    <property type="term" value="F:ATP binding"/>
    <property type="evidence" value="ECO:0007669"/>
    <property type="project" value="InterPro"/>
</dbReference>
<dbReference type="Gene3D" id="3.40.50.10810">
    <property type="entry name" value="Tandem AAA-ATPase domain"/>
    <property type="match status" value="1"/>
</dbReference>
<dbReference type="InterPro" id="IPR014001">
    <property type="entry name" value="Helicase_ATP-bd"/>
</dbReference>
<sequence>MLVIPEMRRIVINSSENAAVASAIPHAKQFSHAGENMLAMPYGVDESMVLKNLGFSVPAPITQYYTWPARFAAMDHQKETAAFLTMHKRALCLNAPGTGKTISSIWAADFLLDEGVARKILIIAPLSTVKTVWGRELKHHLPHRSFVICTGTAAKRKQLLETPGVQYVIINHDGFTNMQADLTGFDAVIYDEATALKSPSSQRYKIFAKWMAKHQPWLWMLTGTPISQTPADAWTLARLVDSPNCPKSFTSFKDLVMQKVTTFKWTPRPDALETCRRVLQPSIRFSLDECKDLPDTNFVGRKTSLTKQQEKAFKEMKDKAVTVFAAGEVTAANTAVMLSKLLQISCGVVYGETSTIAIDASDRYNTLTDLLTEIGDKAIIFVPLKGVQKWLRAKLTADGFDVAMVNGDTSKKDRDQIFNDFQHTDRPQILLAHPRVAAHGLTLTRAKDIIWFAPIYSLEQYEQANARIRRLTTTGKTTVWHIWATGFEAELYRRLRAKQNTLAEFLNLVQGINSDD</sequence>
<dbReference type="SMART" id="SM00490">
    <property type="entry name" value="HELICc"/>
    <property type="match status" value="1"/>
</dbReference>
<keyword evidence="4" id="KW-0347">Helicase</keyword>
<dbReference type="Pfam" id="PF00271">
    <property type="entry name" value="Helicase_C"/>
    <property type="match status" value="1"/>
</dbReference>
<dbReference type="SMART" id="SM00487">
    <property type="entry name" value="DEXDc"/>
    <property type="match status" value="1"/>
</dbReference>
<dbReference type="InterPro" id="IPR000330">
    <property type="entry name" value="SNF2_N"/>
</dbReference>
<name>A0A6J7WTZ0_9CAUD</name>
<feature type="domain" description="Helicase ATP-binding" evidence="2">
    <location>
        <begin position="81"/>
        <end position="243"/>
    </location>
</feature>
<dbReference type="InterPro" id="IPR001650">
    <property type="entry name" value="Helicase_C-like"/>
</dbReference>
<evidence type="ECO:0000313" key="4">
    <source>
        <dbReference type="EMBL" id="CAB5220162.1"/>
    </source>
</evidence>
<dbReference type="GO" id="GO:0004386">
    <property type="term" value="F:helicase activity"/>
    <property type="evidence" value="ECO:0007669"/>
    <property type="project" value="UniProtKB-KW"/>
</dbReference>
<dbReference type="Gene3D" id="3.40.50.300">
    <property type="entry name" value="P-loop containing nucleotide triphosphate hydrolases"/>
    <property type="match status" value="1"/>
</dbReference>
<dbReference type="SUPFAM" id="SSF52540">
    <property type="entry name" value="P-loop containing nucleoside triphosphate hydrolases"/>
    <property type="match status" value="2"/>
</dbReference>
<protein>
    <submittedName>
        <fullName evidence="4">HepA Superfamily II DNA/RNA helicases, SNF2 family</fullName>
    </submittedName>
</protein>
<dbReference type="InterPro" id="IPR038718">
    <property type="entry name" value="SNF2-like_sf"/>
</dbReference>